<keyword evidence="1" id="KW-0418">Kinase</keyword>
<dbReference type="GO" id="GO:0016301">
    <property type="term" value="F:kinase activity"/>
    <property type="evidence" value="ECO:0007669"/>
    <property type="project" value="UniProtKB-KW"/>
</dbReference>
<comment type="caution">
    <text evidence="1">The sequence shown here is derived from an EMBL/GenBank/DDBJ whole genome shotgun (WGS) entry which is preliminary data.</text>
</comment>
<organism evidence="1 2">
    <name type="scientific">Kutzneria buriramensis</name>
    <dbReference type="NCBI Taxonomy" id="1045776"/>
    <lineage>
        <taxon>Bacteria</taxon>
        <taxon>Bacillati</taxon>
        <taxon>Actinomycetota</taxon>
        <taxon>Actinomycetes</taxon>
        <taxon>Pseudonocardiales</taxon>
        <taxon>Pseudonocardiaceae</taxon>
        <taxon>Kutzneria</taxon>
    </lineage>
</organism>
<evidence type="ECO:0000313" key="1">
    <source>
        <dbReference type="EMBL" id="REH17414.1"/>
    </source>
</evidence>
<dbReference type="EMBL" id="QUNO01000049">
    <property type="protein sequence ID" value="REH17414.1"/>
    <property type="molecule type" value="Genomic_DNA"/>
</dbReference>
<dbReference type="Gene3D" id="3.90.1200.10">
    <property type="match status" value="1"/>
</dbReference>
<dbReference type="InterPro" id="IPR011009">
    <property type="entry name" value="Kinase-like_dom_sf"/>
</dbReference>
<keyword evidence="2" id="KW-1185">Reference proteome</keyword>
<gene>
    <name evidence="1" type="ORF">BCF44_1491</name>
</gene>
<evidence type="ECO:0000313" key="2">
    <source>
        <dbReference type="Proteomes" id="UP000256269"/>
    </source>
</evidence>
<dbReference type="SUPFAM" id="SSF56112">
    <property type="entry name" value="Protein kinase-like (PK-like)"/>
    <property type="match status" value="1"/>
</dbReference>
<protein>
    <submittedName>
        <fullName evidence="1">Homoserine kinase type II</fullName>
    </submittedName>
</protein>
<reference evidence="1 2" key="1">
    <citation type="submission" date="2018-08" db="EMBL/GenBank/DDBJ databases">
        <title>Genomic Encyclopedia of Archaeal and Bacterial Type Strains, Phase II (KMG-II): from individual species to whole genera.</title>
        <authorList>
            <person name="Goeker M."/>
        </authorList>
    </citation>
    <scope>NUCLEOTIDE SEQUENCE [LARGE SCALE GENOMIC DNA]</scope>
    <source>
        <strain evidence="1 2">DSM 45791</strain>
    </source>
</reference>
<dbReference type="Proteomes" id="UP000256269">
    <property type="component" value="Unassembled WGS sequence"/>
</dbReference>
<accession>A0A3E0G3Q0</accession>
<keyword evidence="1" id="KW-0808">Transferase</keyword>
<dbReference type="AlphaFoldDB" id="A0A3E0G3Q0"/>
<name>A0A3E0G3Q0_9PSEU</name>
<sequence length="106" mass="11641">MTGVCGLIDWSAAISGPLLYDLASAVMYVGGADQAECLIETYLESRTITRAEVEHGLLTMLRFRWAVQADYFARRLAAGDLTGIISDADNEKGLEDARQWLVRLSS</sequence>
<proteinExistence type="predicted"/>